<proteinExistence type="predicted"/>
<feature type="transmembrane region" description="Helical" evidence="1">
    <location>
        <begin position="87"/>
        <end position="104"/>
    </location>
</feature>
<dbReference type="RefSeq" id="WP_338248462.1">
    <property type="nucleotide sequence ID" value="NZ_AP028907.1"/>
</dbReference>
<evidence type="ECO:0000313" key="2">
    <source>
        <dbReference type="EMBL" id="BES81763.1"/>
    </source>
</evidence>
<name>A0ABM8IW26_9CREN</name>
<sequence length="115" mass="12121">MSPGGTTGTSRDSRQWIGILAALGLVTGLAGLLYSLIARNIGSAINYAILLLASLPRDRVPELLAVAHYLFVAVLGLLGFLLYGPGLAGAAMLLLALASMYELVGEARRYAYEKL</sequence>
<evidence type="ECO:0000256" key="1">
    <source>
        <dbReference type="SAM" id="Phobius"/>
    </source>
</evidence>
<dbReference type="EMBL" id="AP028907">
    <property type="protein sequence ID" value="BES81763.1"/>
    <property type="molecule type" value="Genomic_DNA"/>
</dbReference>
<keyword evidence="1" id="KW-0812">Transmembrane</keyword>
<organism evidence="2 3">
    <name type="scientific">Pyrodictium abyssi</name>
    <dbReference type="NCBI Taxonomy" id="54256"/>
    <lineage>
        <taxon>Archaea</taxon>
        <taxon>Thermoproteota</taxon>
        <taxon>Thermoprotei</taxon>
        <taxon>Desulfurococcales</taxon>
        <taxon>Pyrodictiaceae</taxon>
        <taxon>Pyrodictium</taxon>
    </lineage>
</organism>
<dbReference type="Proteomes" id="UP001341135">
    <property type="component" value="Chromosome"/>
</dbReference>
<keyword evidence="1" id="KW-0472">Membrane</keyword>
<feature type="transmembrane region" description="Helical" evidence="1">
    <location>
        <begin position="63"/>
        <end position="81"/>
    </location>
</feature>
<reference evidence="2 3" key="1">
    <citation type="submission" date="2023-09" db="EMBL/GenBank/DDBJ databases">
        <title>Pyrofollis japonicus gen. nov. sp. nov., a novel member of the family Pyrodictiaceae isolated from the Iheya North hydrothermal field.</title>
        <authorList>
            <person name="Miyazaki U."/>
            <person name="Sanari M."/>
            <person name="Tame A."/>
            <person name="Kitajima M."/>
            <person name="Okamoto A."/>
            <person name="Sawayama S."/>
            <person name="Miyazaki J."/>
            <person name="Takai K."/>
            <person name="Nakagawa S."/>
        </authorList>
    </citation>
    <scope>NUCLEOTIDE SEQUENCE [LARGE SCALE GENOMIC DNA]</scope>
    <source>
        <strain evidence="2 3">AV2</strain>
    </source>
</reference>
<gene>
    <name evidence="2" type="ORF">PABY_13300</name>
</gene>
<feature type="transmembrane region" description="Helical" evidence="1">
    <location>
        <begin position="16"/>
        <end position="37"/>
    </location>
</feature>
<accession>A0ABM8IW26</accession>
<keyword evidence="3" id="KW-1185">Reference proteome</keyword>
<protein>
    <submittedName>
        <fullName evidence="2">Uncharacterized protein</fullName>
    </submittedName>
</protein>
<keyword evidence="1" id="KW-1133">Transmembrane helix</keyword>
<evidence type="ECO:0000313" key="3">
    <source>
        <dbReference type="Proteomes" id="UP001341135"/>
    </source>
</evidence>
<dbReference type="GeneID" id="89289346"/>